<dbReference type="EMBL" id="JABMKX010000013">
    <property type="protein sequence ID" value="NQX48150.1"/>
    <property type="molecule type" value="Genomic_DNA"/>
</dbReference>
<feature type="domain" description="Glycosyl hydrolase 94 catalytic" evidence="4">
    <location>
        <begin position="632"/>
        <end position="823"/>
    </location>
</feature>
<dbReference type="Gene3D" id="1.50.10.10">
    <property type="match status" value="1"/>
</dbReference>
<dbReference type="PANTHER" id="PTHR37469">
    <property type="entry name" value="CELLOBIONIC ACID PHOSPHORYLASE-RELATED"/>
    <property type="match status" value="1"/>
</dbReference>
<dbReference type="SUPFAM" id="SSF48208">
    <property type="entry name" value="Six-hairpin glycosidases"/>
    <property type="match status" value="1"/>
</dbReference>
<evidence type="ECO:0000313" key="5">
    <source>
        <dbReference type="EMBL" id="NQX48150.1"/>
    </source>
</evidence>
<proteinExistence type="predicted"/>
<dbReference type="InterPro" id="IPR008928">
    <property type="entry name" value="6-hairpin_glycosidase_sf"/>
</dbReference>
<dbReference type="InterPro" id="IPR052047">
    <property type="entry name" value="GH94_Enzymes"/>
</dbReference>
<dbReference type="InterPro" id="IPR011013">
    <property type="entry name" value="Gal_mutarotase_sf_dom"/>
</dbReference>
<keyword evidence="2" id="KW-0808">Transferase</keyword>
<evidence type="ECO:0000259" key="4">
    <source>
        <dbReference type="Pfam" id="PF17167"/>
    </source>
</evidence>
<organism evidence="5 6">
    <name type="scientific">Paenibacillus tritici</name>
    <dbReference type="NCBI Taxonomy" id="1873425"/>
    <lineage>
        <taxon>Bacteria</taxon>
        <taxon>Bacillati</taxon>
        <taxon>Bacillota</taxon>
        <taxon>Bacilli</taxon>
        <taxon>Bacillales</taxon>
        <taxon>Paenibacillaceae</taxon>
        <taxon>Paenibacillus</taxon>
    </lineage>
</organism>
<sequence length="918" mass="101573">MISVSHKSDRSKAGWSFTGSNGDFRLEQPDRSSFLYFPLVNEGGMMSSVSPKLHGQVTSGHNTFLTPPISVEDLHNSRASRNFWVYVEGKGAWSAAGNSARQNAAFYHETADDSLLEAGLLWHKVTRESKELGLRAEITSFVPCGNDKVELMKVVLTNSGTGELTLTPTAAIPLYARSADDLRDHRHVTSLLNRIYTSAYGVEVQPALSFDERGHRVNHTSYGVFGAADGGAQPTGFFPVQEEFIGEGGSLDWPESVVNNLAPRIGEGGGIDREGYEALGGLRFAEVTLAPGQSHSYVVAMVIENERIDVPALMEKVGSAAAFDALLEENKTFWADKVNTVEFHTGDHAADEWMKWVTLQPVLRRLYGNSFLPYHDYGRGGRGWRDLWQDCLALLIMEPADVRSLLLNNYAGVRIDGSNATIIGQEPGEFIADRNNIPRVWMDHGAWPFLTTMLYLDQSGDLDFLLQEQTYFRDTFMNRCKDRDTSWEPGAGSSLRTAAGEVYTGTILEHILLQNLVPFFNVGEHNNILLEGADWNDGLDMAAQRGESVTFTAFYASNLLDLSRLLITLKERTGGDTLELAEEMVLLLDSLRQSIDYESIPAKHELLNRFYAAAPNKVSGVRSVLKLEEVAADLARKAEWIFDHLRRNEWVESGHGDGWFNGYYNNDGERVEGEGAGGTRMTLTGQVFPLLGHAAAPEQIPAMISAVERNLFDEKIGYRLNSNFGGIQQNLGRAFGFAFGHKENGAMFSHMTVMYGNALYKRGYVKEGRKVLDSLYSLSANFEVSRMYPGIPEYINEEGRGMYTYLTGSASWMLLTMVTEVFGVKGKLGDLLLQPKLVQEQFDGEQSASIKTIFAGRELKVVYTASGSTEYGEYQIHSAALNGAEVTLQRVSEGAVIPRSLLTALPEGEIHLLEVKLA</sequence>
<keyword evidence="1" id="KW-0328">Glycosyltransferase</keyword>
<evidence type="ECO:0000259" key="3">
    <source>
        <dbReference type="Pfam" id="PF06165"/>
    </source>
</evidence>
<gene>
    <name evidence="5" type="ORF">HQN87_22755</name>
</gene>
<dbReference type="Proteomes" id="UP000711047">
    <property type="component" value="Unassembled WGS sequence"/>
</dbReference>
<evidence type="ECO:0000313" key="6">
    <source>
        <dbReference type="Proteomes" id="UP000711047"/>
    </source>
</evidence>
<dbReference type="PANTHER" id="PTHR37469:SF2">
    <property type="entry name" value="CELLOBIONIC ACID PHOSPHORYLASE"/>
    <property type="match status" value="1"/>
</dbReference>
<dbReference type="Gene3D" id="2.70.98.40">
    <property type="entry name" value="Glycoside hydrolase, family 65, N-terminal domain"/>
    <property type="match status" value="1"/>
</dbReference>
<feature type="domain" description="Glycosyl hydrolase 94 supersandwich" evidence="3">
    <location>
        <begin position="124"/>
        <end position="317"/>
    </location>
</feature>
<dbReference type="Pfam" id="PF17167">
    <property type="entry name" value="Glyco_hydro_94"/>
    <property type="match status" value="1"/>
</dbReference>
<reference evidence="5 6" key="1">
    <citation type="submission" date="2020-05" db="EMBL/GenBank/DDBJ databases">
        <title>Paenibacillus glebae, sp. nov., Paenibacillus humi sp. nov., Paenibacillus pedi sp. nov., Paenibacillus terrestris sp. nov. and Paenibacillus terricola sp. nov., isolated from a forest top soil sample.</title>
        <authorList>
            <person name="Qi S."/>
            <person name="Carlier A."/>
            <person name="Cnockaert M."/>
            <person name="Vandamme P."/>
        </authorList>
    </citation>
    <scope>NUCLEOTIDE SEQUENCE [LARGE SCALE GENOMIC DNA]</scope>
    <source>
        <strain evidence="5 6">LMG 29502</strain>
    </source>
</reference>
<dbReference type="InterPro" id="IPR033432">
    <property type="entry name" value="GH94_catalytic"/>
</dbReference>
<dbReference type="InterPro" id="IPR037018">
    <property type="entry name" value="GH65_N"/>
</dbReference>
<name>A0ABX2DTY0_9BACL</name>
<accession>A0ABX2DTY0</accession>
<keyword evidence="6" id="KW-1185">Reference proteome</keyword>
<evidence type="ECO:0000256" key="1">
    <source>
        <dbReference type="ARBA" id="ARBA00022676"/>
    </source>
</evidence>
<dbReference type="InterPro" id="IPR012341">
    <property type="entry name" value="6hp_glycosidase-like_sf"/>
</dbReference>
<comment type="caution">
    <text evidence="5">The sequence shown here is derived from an EMBL/GenBank/DDBJ whole genome shotgun (WGS) entry which is preliminary data.</text>
</comment>
<dbReference type="Pfam" id="PF06165">
    <property type="entry name" value="GH94_b-supersand"/>
    <property type="match status" value="1"/>
</dbReference>
<evidence type="ECO:0000256" key="2">
    <source>
        <dbReference type="ARBA" id="ARBA00022679"/>
    </source>
</evidence>
<dbReference type="CDD" id="cd11749">
    <property type="entry name" value="GH94N_LBP_like"/>
    <property type="match status" value="1"/>
</dbReference>
<dbReference type="SUPFAM" id="SSF74650">
    <property type="entry name" value="Galactose mutarotase-like"/>
    <property type="match status" value="1"/>
</dbReference>
<protein>
    <submittedName>
        <fullName evidence="5">Cellobiose phosphorylase</fullName>
    </submittedName>
</protein>
<dbReference type="InterPro" id="IPR010383">
    <property type="entry name" value="Glyco_hydrolase_94_b-supersand"/>
</dbReference>